<reference evidence="2" key="1">
    <citation type="journal article" date="2020" name="Microb. Genom.">
        <title>Genetic diversity of clinical and environmental Mucorales isolates obtained from an investigation of mucormycosis cases among solid organ transplant recipients.</title>
        <authorList>
            <person name="Nguyen M.H."/>
            <person name="Kaul D."/>
            <person name="Muto C."/>
            <person name="Cheng S.J."/>
            <person name="Richter R.A."/>
            <person name="Bruno V.M."/>
            <person name="Liu G."/>
            <person name="Beyhan S."/>
            <person name="Sundermann A.J."/>
            <person name="Mounaud S."/>
            <person name="Pasculle A.W."/>
            <person name="Nierman W.C."/>
            <person name="Driscoll E."/>
            <person name="Cumbie R."/>
            <person name="Clancy C.J."/>
            <person name="Dupont C.L."/>
        </authorList>
    </citation>
    <scope>NUCLEOTIDE SEQUENCE</scope>
    <source>
        <strain evidence="2">GL11</strain>
    </source>
</reference>
<evidence type="ECO:0000259" key="1">
    <source>
        <dbReference type="Pfam" id="PF14529"/>
    </source>
</evidence>
<dbReference type="Gene3D" id="3.60.10.10">
    <property type="entry name" value="Endonuclease/exonuclease/phosphatase"/>
    <property type="match status" value="1"/>
</dbReference>
<dbReference type="Proteomes" id="UP000716291">
    <property type="component" value="Unassembled WGS sequence"/>
</dbReference>
<dbReference type="SUPFAM" id="SSF56219">
    <property type="entry name" value="DNase I-like"/>
    <property type="match status" value="1"/>
</dbReference>
<dbReference type="InterPro" id="IPR005135">
    <property type="entry name" value="Endo/exonuclease/phosphatase"/>
</dbReference>
<gene>
    <name evidence="2" type="ORF">G6F64_013326</name>
</gene>
<proteinExistence type="predicted"/>
<organism evidence="2 3">
    <name type="scientific">Rhizopus oryzae</name>
    <name type="common">Mucormycosis agent</name>
    <name type="synonym">Rhizopus arrhizus var. delemar</name>
    <dbReference type="NCBI Taxonomy" id="64495"/>
    <lineage>
        <taxon>Eukaryota</taxon>
        <taxon>Fungi</taxon>
        <taxon>Fungi incertae sedis</taxon>
        <taxon>Mucoromycota</taxon>
        <taxon>Mucoromycotina</taxon>
        <taxon>Mucoromycetes</taxon>
        <taxon>Mucorales</taxon>
        <taxon>Mucorineae</taxon>
        <taxon>Rhizopodaceae</taxon>
        <taxon>Rhizopus</taxon>
    </lineage>
</organism>
<dbReference type="EMBL" id="JAANQT010005220">
    <property type="protein sequence ID" value="KAG1295421.1"/>
    <property type="molecule type" value="Genomic_DNA"/>
</dbReference>
<dbReference type="InterPro" id="IPR036691">
    <property type="entry name" value="Endo/exonu/phosph_ase_sf"/>
</dbReference>
<evidence type="ECO:0000313" key="2">
    <source>
        <dbReference type="EMBL" id="KAG1295421.1"/>
    </source>
</evidence>
<accession>A0A9P6WVH3</accession>
<dbReference type="GO" id="GO:0003824">
    <property type="term" value="F:catalytic activity"/>
    <property type="evidence" value="ECO:0007669"/>
    <property type="project" value="InterPro"/>
</dbReference>
<evidence type="ECO:0000313" key="3">
    <source>
        <dbReference type="Proteomes" id="UP000716291"/>
    </source>
</evidence>
<dbReference type="AlphaFoldDB" id="A0A9P6WVH3"/>
<name>A0A9P6WVH3_RHIOR</name>
<protein>
    <recommendedName>
        <fullName evidence="1">Endonuclease/exonuclease/phosphatase domain-containing protein</fullName>
    </recommendedName>
</protein>
<dbReference type="OrthoDB" id="2207231at2759"/>
<comment type="caution">
    <text evidence="2">The sequence shown here is derived from an EMBL/GenBank/DDBJ whole genome shotgun (WGS) entry which is preliminary data.</text>
</comment>
<keyword evidence="3" id="KW-1185">Reference proteome</keyword>
<sequence length="160" mass="18316">MWNLEDLQWMVEIDKRRCGSNRLQSTPDATVINCIVSGFNVETEEISQILDLLPLHTPTTTTTIICGEFNARMGNFTGDTRTNAAGRQVLNWMAAHDLILWNQRFAYGEPTSYTFQGTNIIDFFFSNQELGTPTLRIRDNLSLNFNHKCRIYSSNFLNVV</sequence>
<dbReference type="Pfam" id="PF14529">
    <property type="entry name" value="Exo_endo_phos_2"/>
    <property type="match status" value="1"/>
</dbReference>
<feature type="domain" description="Endonuclease/exonuclease/phosphatase" evidence="1">
    <location>
        <begin position="35"/>
        <end position="134"/>
    </location>
</feature>